<proteinExistence type="predicted"/>
<reference evidence="1" key="1">
    <citation type="submission" date="2018-05" db="EMBL/GenBank/DDBJ databases">
        <authorList>
            <person name="Lanie J.A."/>
            <person name="Ng W.-L."/>
            <person name="Kazmierczak K.M."/>
            <person name="Andrzejewski T.M."/>
            <person name="Davidsen T.M."/>
            <person name="Wayne K.J."/>
            <person name="Tettelin H."/>
            <person name="Glass J.I."/>
            <person name="Rusch D."/>
            <person name="Podicherti R."/>
            <person name="Tsui H.-C.T."/>
            <person name="Winkler M.E."/>
        </authorList>
    </citation>
    <scope>NUCLEOTIDE SEQUENCE</scope>
</reference>
<dbReference type="AlphaFoldDB" id="A0A382LUD7"/>
<dbReference type="EMBL" id="UINC01089278">
    <property type="protein sequence ID" value="SVC40240.1"/>
    <property type="molecule type" value="Genomic_DNA"/>
</dbReference>
<gene>
    <name evidence="1" type="ORF">METZ01_LOCUS293094</name>
</gene>
<protein>
    <submittedName>
        <fullName evidence="1">Uncharacterized protein</fullName>
    </submittedName>
</protein>
<organism evidence="1">
    <name type="scientific">marine metagenome</name>
    <dbReference type="NCBI Taxonomy" id="408172"/>
    <lineage>
        <taxon>unclassified sequences</taxon>
        <taxon>metagenomes</taxon>
        <taxon>ecological metagenomes</taxon>
    </lineage>
</organism>
<evidence type="ECO:0000313" key="1">
    <source>
        <dbReference type="EMBL" id="SVC40240.1"/>
    </source>
</evidence>
<name>A0A382LUD7_9ZZZZ</name>
<accession>A0A382LUD7</accession>
<sequence>MWIFTTKGFISIAQHKTLPEHFQVKARVAPPLEELWPGHEIEVIDWADYRFRITIGKEVVFPVMMQLLESIDYSNFKHECHGMKEYQSTLMGVWTEMHAYQTRMETD</sequence>